<feature type="compositionally biased region" description="Gly residues" evidence="1">
    <location>
        <begin position="105"/>
        <end position="134"/>
    </location>
</feature>
<dbReference type="EMBL" id="VDCQ01000006">
    <property type="protein sequence ID" value="TNJ67136.1"/>
    <property type="molecule type" value="Genomic_DNA"/>
</dbReference>
<evidence type="ECO:0000313" key="4">
    <source>
        <dbReference type="Proteomes" id="UP000307943"/>
    </source>
</evidence>
<feature type="domain" description="Copper amine oxidase-like N-terminal" evidence="2">
    <location>
        <begin position="45"/>
        <end position="88"/>
    </location>
</feature>
<dbReference type="AlphaFoldDB" id="A0A5C4TER4"/>
<sequence length="309" mass="33980">MERAGLKKTILLTIAMGIVFTGGVYAKDTLEKVEAYLRPDFKVEVNGKSVKDATPLIYEGNSYLPFRSIGELLGAVVSWDEDKKIIKLAMPVQSQPGTDNPATGGNTGTSAGTGTGITGTGTTGTGTAGTGTGSGAVINPPKVEVPEQITLDTPIRYNFVHENKTYPTLANLYKGTVYLRWKDIKEIPINVGTPQLTKEKLTEEQYVHIDLVKPYWNEQVKGDLRAYAIIEGGGTISEEKLKALNDYFGTYETGLTIKPLEGENEYAVLAQGIDKWFMQYSLRFWQQFDGKWNVSSTGWKSYPKETTNP</sequence>
<dbReference type="SUPFAM" id="SSF55383">
    <property type="entry name" value="Copper amine oxidase, domain N"/>
    <property type="match status" value="1"/>
</dbReference>
<organism evidence="3 4">
    <name type="scientific">Paenibacillus hemerocallicola</name>
    <dbReference type="NCBI Taxonomy" id="1172614"/>
    <lineage>
        <taxon>Bacteria</taxon>
        <taxon>Bacillati</taxon>
        <taxon>Bacillota</taxon>
        <taxon>Bacilli</taxon>
        <taxon>Bacillales</taxon>
        <taxon>Paenibacillaceae</taxon>
        <taxon>Paenibacillus</taxon>
    </lineage>
</organism>
<keyword evidence="4" id="KW-1185">Reference proteome</keyword>
<dbReference type="Proteomes" id="UP000307943">
    <property type="component" value="Unassembled WGS sequence"/>
</dbReference>
<evidence type="ECO:0000256" key="1">
    <source>
        <dbReference type="SAM" id="MobiDB-lite"/>
    </source>
</evidence>
<proteinExistence type="predicted"/>
<dbReference type="InterPro" id="IPR036582">
    <property type="entry name" value="Mao_N_sf"/>
</dbReference>
<feature type="region of interest" description="Disordered" evidence="1">
    <location>
        <begin position="93"/>
        <end position="140"/>
    </location>
</feature>
<evidence type="ECO:0000313" key="3">
    <source>
        <dbReference type="EMBL" id="TNJ67136.1"/>
    </source>
</evidence>
<dbReference type="RefSeq" id="WP_139601271.1">
    <property type="nucleotide sequence ID" value="NZ_VDCQ01000006.1"/>
</dbReference>
<gene>
    <name evidence="3" type="ORF">FE784_06205</name>
</gene>
<dbReference type="OrthoDB" id="2664348at2"/>
<evidence type="ECO:0000259" key="2">
    <source>
        <dbReference type="Pfam" id="PF07833"/>
    </source>
</evidence>
<dbReference type="InterPro" id="IPR012854">
    <property type="entry name" value="Cu_amine_oxidase-like_N"/>
</dbReference>
<name>A0A5C4TER4_9BACL</name>
<dbReference type="Pfam" id="PF07833">
    <property type="entry name" value="Cu_amine_oxidN1"/>
    <property type="match status" value="1"/>
</dbReference>
<protein>
    <recommendedName>
        <fullName evidence="2">Copper amine oxidase-like N-terminal domain-containing protein</fullName>
    </recommendedName>
</protein>
<reference evidence="3 4" key="1">
    <citation type="submission" date="2019-05" db="EMBL/GenBank/DDBJ databases">
        <title>We sequenced the genome of Paenibacillus hemerocallicola KCTC 33185 for further insight into its adaptation and study the phylogeny of Paenibacillus.</title>
        <authorList>
            <person name="Narsing Rao M.P."/>
        </authorList>
    </citation>
    <scope>NUCLEOTIDE SEQUENCE [LARGE SCALE GENOMIC DNA]</scope>
    <source>
        <strain evidence="3 4">KCTC 33185</strain>
    </source>
</reference>
<accession>A0A5C4TER4</accession>
<comment type="caution">
    <text evidence="3">The sequence shown here is derived from an EMBL/GenBank/DDBJ whole genome shotgun (WGS) entry which is preliminary data.</text>
</comment>